<dbReference type="Proteomes" id="UP001596113">
    <property type="component" value="Unassembled WGS sequence"/>
</dbReference>
<comment type="caution">
    <text evidence="4">The sequence shown here is derived from an EMBL/GenBank/DDBJ whole genome shotgun (WGS) entry which is preliminary data.</text>
</comment>
<evidence type="ECO:0000256" key="2">
    <source>
        <dbReference type="SAM" id="MobiDB-lite"/>
    </source>
</evidence>
<keyword evidence="5" id="KW-1185">Reference proteome</keyword>
<accession>A0ABW0HW53</accession>
<reference evidence="5" key="1">
    <citation type="journal article" date="2019" name="Int. J. Syst. Evol. Microbiol.">
        <title>The Global Catalogue of Microorganisms (GCM) 10K type strain sequencing project: providing services to taxonomists for standard genome sequencing and annotation.</title>
        <authorList>
            <consortium name="The Broad Institute Genomics Platform"/>
            <consortium name="The Broad Institute Genome Sequencing Center for Infectious Disease"/>
            <person name="Wu L."/>
            <person name="Ma J."/>
        </authorList>
    </citation>
    <scope>NUCLEOTIDE SEQUENCE [LARGE SCALE GENOMIC DNA]</scope>
    <source>
        <strain evidence="5">CGMCC 1.18575</strain>
    </source>
</reference>
<dbReference type="Pfam" id="PF13517">
    <property type="entry name" value="FG-GAP_3"/>
    <property type="match status" value="4"/>
</dbReference>
<name>A0ABW0HW53_9BACL</name>
<proteinExistence type="predicted"/>
<dbReference type="InterPro" id="IPR028994">
    <property type="entry name" value="Integrin_alpha_N"/>
</dbReference>
<dbReference type="Gene3D" id="2.130.10.130">
    <property type="entry name" value="Integrin alpha, N-terminal"/>
    <property type="match status" value="3"/>
</dbReference>
<dbReference type="Gene3D" id="2.30.30.100">
    <property type="match status" value="2"/>
</dbReference>
<protein>
    <submittedName>
        <fullName evidence="4">FG-GAP-like repeat-containing protein</fullName>
    </submittedName>
</protein>
<feature type="domain" description="SLH" evidence="3">
    <location>
        <begin position="812"/>
        <end position="875"/>
    </location>
</feature>
<evidence type="ECO:0000313" key="4">
    <source>
        <dbReference type="EMBL" id="MFC5404595.1"/>
    </source>
</evidence>
<feature type="domain" description="SLH" evidence="3">
    <location>
        <begin position="876"/>
        <end position="936"/>
    </location>
</feature>
<feature type="compositionally biased region" description="Low complexity" evidence="2">
    <location>
        <begin position="790"/>
        <end position="801"/>
    </location>
</feature>
<organism evidence="4 5">
    <name type="scientific">Cohnella soli</name>
    <dbReference type="NCBI Taxonomy" id="425005"/>
    <lineage>
        <taxon>Bacteria</taxon>
        <taxon>Bacillati</taxon>
        <taxon>Bacillota</taxon>
        <taxon>Bacilli</taxon>
        <taxon>Bacillales</taxon>
        <taxon>Paenibacillaceae</taxon>
        <taxon>Cohnella</taxon>
    </lineage>
</organism>
<dbReference type="PANTHER" id="PTHR46580">
    <property type="entry name" value="SENSOR KINASE-RELATED"/>
    <property type="match status" value="1"/>
</dbReference>
<dbReference type="SUPFAM" id="SSF69318">
    <property type="entry name" value="Integrin alpha N-terminal domain"/>
    <property type="match status" value="3"/>
</dbReference>
<dbReference type="EMBL" id="JBHSMI010000028">
    <property type="protein sequence ID" value="MFC5404595.1"/>
    <property type="molecule type" value="Genomic_DNA"/>
</dbReference>
<sequence>MYSRRRKRAISIRLVLLGIALFVAMPLNAMGATLLQEAGPIGNTANPNAFAYADFNEDGNLDAAIAGVIGDVHILLGDGAGNFADTGTTYAVGAMGSSPTAMIAADLNGDGHADIATADFGTNQVSILIGDGHGAFAPSVDYAVNDSPASIAAGDFNADGTTDLAVTLYSNGKIAVLLGDAMNGQPTGTFAPATEIDVGTGVSYVIAGAFDQQAGLDLVVAYASARKISVLSGRNDGTFAAPVDYSYGNASPPSRAPLLTTGQFNGDAYPDIAITDTVAKTVYIMLGSAGGAFVAGSTVPTTESPISIAQGDFNGDGHADLAMGRLETDDVLVALGNGNGQFAGATAFNYATGISPVRLAAADFTNDQKTDLIAVDPGDVVVPGGVRLLIGNGNGSFRSPLTFATDTGPTLVNVGDFNNDSYFDLAIPSSAGQLSGVTIMLGAADGTFNKTSSFPLPNYSSIKAMELGDFNDDGKVDIAIAASSQSSQGFVSILYGNGNGAFPKRYDVDVGTAPVSLDAGDFDSDFVTDLAIALYGDNAVTILLGTKNGDPVPTTVATPVGTHPKAIAALDFNGDSYADIAVTTDITTLNNASTGNVDTTSNIFILLNKGAANSPGDVQFNVAGVNGVTAVGMPTDILASYIDGDNFADLVVADENLGNIELFSGNGDGTFTSVVSYSTPSPSKLALGKLDSDSFVDLAVISQSAGTMTILNGIDNNGTIQFDYQHPEVHASIAGADAITVGPFNADSIMDAAVVNYIANEVTVYYSGAFVPTVGQPPAVNPGGGGDGGNSNPVVTTPTEQPSKEEPPKEEPPKNPFSDLDGHWALAYILDAVKQGIVNGYPDGTFRPNRPITRAEFTVMLMQAIQAQGEGETAAFTDNGDIGTWAAKAISLAVAKDIVHGYADGKFRPDRPITRAEMAVMVAAAFGIQLQSGGGAAFKDDAAIPAWAKDAVSELWSRSIVNGRGAGLFAPSGQSTRAEAVAIILRAQKNRNAQK</sequence>
<feature type="domain" description="SLH" evidence="3">
    <location>
        <begin position="938"/>
        <end position="995"/>
    </location>
</feature>
<dbReference type="Pfam" id="PF00395">
    <property type="entry name" value="SLH"/>
    <property type="match status" value="3"/>
</dbReference>
<dbReference type="InterPro" id="IPR013517">
    <property type="entry name" value="FG-GAP"/>
</dbReference>
<keyword evidence="1" id="KW-0732">Signal</keyword>
<dbReference type="InterPro" id="IPR001119">
    <property type="entry name" value="SLH_dom"/>
</dbReference>
<feature type="region of interest" description="Disordered" evidence="2">
    <location>
        <begin position="778"/>
        <end position="817"/>
    </location>
</feature>
<gene>
    <name evidence="4" type="ORF">ACFPOF_17810</name>
</gene>
<evidence type="ECO:0000259" key="3">
    <source>
        <dbReference type="PROSITE" id="PS51272"/>
    </source>
</evidence>
<feature type="compositionally biased region" description="Basic and acidic residues" evidence="2">
    <location>
        <begin position="802"/>
        <end position="813"/>
    </location>
</feature>
<evidence type="ECO:0000313" key="5">
    <source>
        <dbReference type="Proteomes" id="UP001596113"/>
    </source>
</evidence>
<dbReference type="RefSeq" id="WP_378135026.1">
    <property type="nucleotide sequence ID" value="NZ_JBHSMI010000028.1"/>
</dbReference>
<dbReference type="PROSITE" id="PS51272">
    <property type="entry name" value="SLH"/>
    <property type="match status" value="3"/>
</dbReference>
<evidence type="ECO:0000256" key="1">
    <source>
        <dbReference type="ARBA" id="ARBA00022729"/>
    </source>
</evidence>